<proteinExistence type="predicted"/>
<gene>
    <name evidence="1" type="ORF">SPRG_04914</name>
</gene>
<keyword evidence="2" id="KW-1185">Reference proteome</keyword>
<dbReference type="RefSeq" id="XP_012199443.1">
    <property type="nucleotide sequence ID" value="XM_012344053.1"/>
</dbReference>
<dbReference type="KEGG" id="spar:SPRG_04914"/>
<evidence type="ECO:0000313" key="2">
    <source>
        <dbReference type="Proteomes" id="UP000030745"/>
    </source>
</evidence>
<dbReference type="GeneID" id="24127330"/>
<reference evidence="1 2" key="1">
    <citation type="journal article" date="2013" name="PLoS Genet.">
        <title>Distinctive expansion of potential virulence genes in the genome of the oomycete fish pathogen Saprolegnia parasitica.</title>
        <authorList>
            <person name="Jiang R.H."/>
            <person name="de Bruijn I."/>
            <person name="Haas B.J."/>
            <person name="Belmonte R."/>
            <person name="Lobach L."/>
            <person name="Christie J."/>
            <person name="van den Ackerveken G."/>
            <person name="Bottin A."/>
            <person name="Bulone V."/>
            <person name="Diaz-Moreno S.M."/>
            <person name="Dumas B."/>
            <person name="Fan L."/>
            <person name="Gaulin E."/>
            <person name="Govers F."/>
            <person name="Grenville-Briggs L.J."/>
            <person name="Horner N.R."/>
            <person name="Levin J.Z."/>
            <person name="Mammella M."/>
            <person name="Meijer H.J."/>
            <person name="Morris P."/>
            <person name="Nusbaum C."/>
            <person name="Oome S."/>
            <person name="Phillips A.J."/>
            <person name="van Rooyen D."/>
            <person name="Rzeszutek E."/>
            <person name="Saraiva M."/>
            <person name="Secombes C.J."/>
            <person name="Seidl M.F."/>
            <person name="Snel B."/>
            <person name="Stassen J.H."/>
            <person name="Sykes S."/>
            <person name="Tripathy S."/>
            <person name="van den Berg H."/>
            <person name="Vega-Arreguin J.C."/>
            <person name="Wawra S."/>
            <person name="Young S.K."/>
            <person name="Zeng Q."/>
            <person name="Dieguez-Uribeondo J."/>
            <person name="Russ C."/>
            <person name="Tyler B.M."/>
            <person name="van West P."/>
        </authorList>
    </citation>
    <scope>NUCLEOTIDE SEQUENCE [LARGE SCALE GENOMIC DNA]</scope>
    <source>
        <strain evidence="1 2">CBS 223.65</strain>
    </source>
</reference>
<dbReference type="AlphaFoldDB" id="A0A067CKT6"/>
<dbReference type="VEuPathDB" id="FungiDB:SPRG_04914"/>
<dbReference type="EMBL" id="KK583204">
    <property type="protein sequence ID" value="KDO29800.1"/>
    <property type="molecule type" value="Genomic_DNA"/>
</dbReference>
<accession>A0A067CKT6</accession>
<organism evidence="1 2">
    <name type="scientific">Saprolegnia parasitica (strain CBS 223.65)</name>
    <dbReference type="NCBI Taxonomy" id="695850"/>
    <lineage>
        <taxon>Eukaryota</taxon>
        <taxon>Sar</taxon>
        <taxon>Stramenopiles</taxon>
        <taxon>Oomycota</taxon>
        <taxon>Saprolegniomycetes</taxon>
        <taxon>Saprolegniales</taxon>
        <taxon>Saprolegniaceae</taxon>
        <taxon>Saprolegnia</taxon>
    </lineage>
</organism>
<sequence length="58" mass="6299">MVRISLSTEISGAEFIGRNKTLFSNTLFGKTLAGSIRRCVRPMGALVQTQDTLLQSAL</sequence>
<protein>
    <submittedName>
        <fullName evidence="1">Uncharacterized protein</fullName>
    </submittedName>
</protein>
<name>A0A067CKT6_SAPPC</name>
<dbReference type="Proteomes" id="UP000030745">
    <property type="component" value="Unassembled WGS sequence"/>
</dbReference>
<evidence type="ECO:0000313" key="1">
    <source>
        <dbReference type="EMBL" id="KDO29800.1"/>
    </source>
</evidence>